<keyword evidence="1" id="KW-1133">Transmembrane helix</keyword>
<evidence type="ECO:0000256" key="1">
    <source>
        <dbReference type="SAM" id="Phobius"/>
    </source>
</evidence>
<protein>
    <submittedName>
        <fullName evidence="2">Uncharacterized protein</fullName>
    </submittedName>
</protein>
<sequence length="37" mass="4413">MKMPHVVIIMSSLWDWALFAGFFFYNHFTPSGFIVFK</sequence>
<dbReference type="AlphaFoldDB" id="A0A533QF75"/>
<comment type="caution">
    <text evidence="2">The sequence shown here is derived from an EMBL/GenBank/DDBJ whole genome shotgun (WGS) entry which is preliminary data.</text>
</comment>
<dbReference type="EMBL" id="SULG01000003">
    <property type="protein sequence ID" value="TLD43428.1"/>
    <property type="molecule type" value="Genomic_DNA"/>
</dbReference>
<dbReference type="Proteomes" id="UP000319783">
    <property type="component" value="Unassembled WGS sequence"/>
</dbReference>
<gene>
    <name evidence="2" type="ORF">JETT_0246</name>
</gene>
<organism evidence="2 3">
    <name type="scientific">Candidatus Jettenia ecosi</name>
    <dbReference type="NCBI Taxonomy" id="2494326"/>
    <lineage>
        <taxon>Bacteria</taxon>
        <taxon>Pseudomonadati</taxon>
        <taxon>Planctomycetota</taxon>
        <taxon>Candidatus Brocadiia</taxon>
        <taxon>Candidatus Brocadiales</taxon>
        <taxon>Candidatus Brocadiaceae</taxon>
        <taxon>Candidatus Jettenia</taxon>
    </lineage>
</organism>
<keyword evidence="1" id="KW-0812">Transmembrane</keyword>
<accession>A0A533QF75</accession>
<feature type="transmembrane region" description="Helical" evidence="1">
    <location>
        <begin position="6"/>
        <end position="28"/>
    </location>
</feature>
<proteinExistence type="predicted"/>
<reference evidence="2 3" key="1">
    <citation type="submission" date="2019-04" db="EMBL/GenBank/DDBJ databases">
        <title>Genome of a novel bacterium Candidatus Jettenia ecosi reconstructed from metagenome of an anammox bioreactor.</title>
        <authorList>
            <person name="Mardanov A.V."/>
            <person name="Beletsky A.V."/>
            <person name="Ravin N.V."/>
            <person name="Botchkova E.A."/>
            <person name="Litti Y.V."/>
            <person name="Nozhevnikova A.N."/>
        </authorList>
    </citation>
    <scope>NUCLEOTIDE SEQUENCE [LARGE SCALE GENOMIC DNA]</scope>
    <source>
        <strain evidence="2">J2</strain>
    </source>
</reference>
<name>A0A533QF75_9BACT</name>
<evidence type="ECO:0000313" key="2">
    <source>
        <dbReference type="EMBL" id="TLD43428.1"/>
    </source>
</evidence>
<evidence type="ECO:0000313" key="3">
    <source>
        <dbReference type="Proteomes" id="UP000319783"/>
    </source>
</evidence>
<keyword evidence="1" id="KW-0472">Membrane</keyword>